<dbReference type="RefSeq" id="WP_048428232.1">
    <property type="nucleotide sequence ID" value="NZ_JTHF01000117.1"/>
</dbReference>
<accession>A0ABR5H9I0</accession>
<evidence type="ECO:0000313" key="1">
    <source>
        <dbReference type="EMBL" id="KMO21498.1"/>
    </source>
</evidence>
<protein>
    <submittedName>
        <fullName evidence="1">FixH</fullName>
    </submittedName>
</protein>
<sequence>MQARLFAPFRLTGRHVLLALIGFFGTIAAADALLVTSAFRTFTGLEAASPYHAGQVYTAERARARAQTARGWHLDGTIARDGAGIGLTVSLRGPDGAPLAGKDLRARLERPTDARLDRALALAATDPGTYAGNLDTLPAGQWRLVLEVTGPSGIELRRERRVTIE</sequence>
<keyword evidence="2" id="KW-1185">Reference proteome</keyword>
<evidence type="ECO:0000313" key="2">
    <source>
        <dbReference type="Proteomes" id="UP000036471"/>
    </source>
</evidence>
<name>A0ABR5H9I0_9HYPH</name>
<comment type="caution">
    <text evidence="1">The sequence shown here is derived from an EMBL/GenBank/DDBJ whole genome shotgun (WGS) entry which is preliminary data.</text>
</comment>
<gene>
    <name evidence="1" type="ORF">QR79_16890</name>
</gene>
<reference evidence="1 2" key="1">
    <citation type="submission" date="2014-11" db="EMBL/GenBank/DDBJ databases">
        <title>Comparative genomics of Methylobacterium species.</title>
        <authorList>
            <person name="Chaudhry V."/>
            <person name="Patil P.B."/>
        </authorList>
    </citation>
    <scope>NUCLEOTIDE SEQUENCE [LARGE SCALE GENOMIC DNA]</scope>
    <source>
        <strain evidence="1 2">SE3.6</strain>
    </source>
</reference>
<dbReference type="EMBL" id="JTHG01000150">
    <property type="protein sequence ID" value="KMO21498.1"/>
    <property type="molecule type" value="Genomic_DNA"/>
</dbReference>
<proteinExistence type="predicted"/>
<dbReference type="Pfam" id="PF05751">
    <property type="entry name" value="FixH"/>
    <property type="match status" value="1"/>
</dbReference>
<dbReference type="Proteomes" id="UP000036471">
    <property type="component" value="Unassembled WGS sequence"/>
</dbReference>
<dbReference type="InterPro" id="IPR008620">
    <property type="entry name" value="FixH"/>
</dbReference>
<organism evidence="1 2">
    <name type="scientific">Methylobacterium indicum</name>
    <dbReference type="NCBI Taxonomy" id="1775910"/>
    <lineage>
        <taxon>Bacteria</taxon>
        <taxon>Pseudomonadati</taxon>
        <taxon>Pseudomonadota</taxon>
        <taxon>Alphaproteobacteria</taxon>
        <taxon>Hyphomicrobiales</taxon>
        <taxon>Methylobacteriaceae</taxon>
        <taxon>Methylobacterium</taxon>
    </lineage>
</organism>